<gene>
    <name evidence="1" type="ORF">ACFO4L_01000</name>
</gene>
<evidence type="ECO:0008006" key="3">
    <source>
        <dbReference type="Google" id="ProtNLM"/>
    </source>
</evidence>
<organism evidence="1 2">
    <name type="scientific">Bacillus daqingensis</name>
    <dbReference type="NCBI Taxonomy" id="872396"/>
    <lineage>
        <taxon>Bacteria</taxon>
        <taxon>Bacillati</taxon>
        <taxon>Bacillota</taxon>
        <taxon>Bacilli</taxon>
        <taxon>Bacillales</taxon>
        <taxon>Bacillaceae</taxon>
        <taxon>Bacillus</taxon>
    </lineage>
</organism>
<dbReference type="EMBL" id="JBHSGK010000002">
    <property type="protein sequence ID" value="MFC4735148.1"/>
    <property type="molecule type" value="Genomic_DNA"/>
</dbReference>
<keyword evidence="2" id="KW-1185">Reference proteome</keyword>
<evidence type="ECO:0000313" key="2">
    <source>
        <dbReference type="Proteomes" id="UP001595896"/>
    </source>
</evidence>
<evidence type="ECO:0000313" key="1">
    <source>
        <dbReference type="EMBL" id="MFC4735148.1"/>
    </source>
</evidence>
<comment type="caution">
    <text evidence="1">The sequence shown here is derived from an EMBL/GenBank/DDBJ whole genome shotgun (WGS) entry which is preliminary data.</text>
</comment>
<name>A0ABV9NP56_9BACI</name>
<accession>A0ABV9NP56</accession>
<reference evidence="2" key="1">
    <citation type="journal article" date="2019" name="Int. J. Syst. Evol. Microbiol.">
        <title>The Global Catalogue of Microorganisms (GCM) 10K type strain sequencing project: providing services to taxonomists for standard genome sequencing and annotation.</title>
        <authorList>
            <consortium name="The Broad Institute Genomics Platform"/>
            <consortium name="The Broad Institute Genome Sequencing Center for Infectious Disease"/>
            <person name="Wu L."/>
            <person name="Ma J."/>
        </authorList>
    </citation>
    <scope>NUCLEOTIDE SEQUENCE [LARGE SCALE GENOMIC DNA]</scope>
    <source>
        <strain evidence="2">JCM 12165</strain>
    </source>
</reference>
<proteinExistence type="predicted"/>
<dbReference type="Proteomes" id="UP001595896">
    <property type="component" value="Unassembled WGS sequence"/>
</dbReference>
<sequence>MNKICIVGYNFGDNYQNYVPMFIYSVLKAYPNYSVKIFSTNNLKPKIWEKINKLEHLGDFEIYENFNFDMKNTKSIKKYGYYQQALRWFFYHESFDEYDYIYIGDLDIFICREDLDLCEQHILHMKQIKLPYSNSLRVNLKENSFSIKRFIKLLKNRDSVALKKLFNNKPIEERRLTGLHFIEREKYYKEVRKHFYYFHSILLGEVKTETRNDEELLYELISLSDIDLPPISPNKPDLDPLNYLAVNFRPHHGLHFGLFRDNRTMVKEHQILQSDVYKGYFDYFFKLYINDKLLRDILYLEDWKYNYITKRIIDYYYDESNI</sequence>
<protein>
    <recommendedName>
        <fullName evidence="3">Lipopolysaccharide biosynthesis protein, LPS:glycosyltransferase</fullName>
    </recommendedName>
</protein>
<dbReference type="RefSeq" id="WP_377907780.1">
    <property type="nucleotide sequence ID" value="NZ_JBHSGK010000002.1"/>
</dbReference>